<dbReference type="FunFam" id="1.20.58.200:FF:000001">
    <property type="entry name" value="Translin-associated factor X"/>
    <property type="match status" value="1"/>
</dbReference>
<evidence type="ECO:0000256" key="1">
    <source>
        <dbReference type="ARBA" id="ARBA00004123"/>
    </source>
</evidence>
<evidence type="ECO:0000256" key="4">
    <source>
        <dbReference type="ARBA" id="ARBA00022490"/>
    </source>
</evidence>
<dbReference type="OMA" id="DTCMETC"/>
<proteinExistence type="inferred from homology"/>
<dbReference type="Gene3D" id="1.20.58.200">
    <property type="entry name" value="Translin, domain 2"/>
    <property type="match status" value="1"/>
</dbReference>
<keyword evidence="8" id="KW-1185">Reference proteome</keyword>
<keyword evidence="5" id="KW-0539">Nucleus</keyword>
<keyword evidence="6" id="KW-0479">Metal-binding</keyword>
<dbReference type="KEGG" id="lgi:LOTGIDRAFT_187846"/>
<dbReference type="GO" id="GO:0005737">
    <property type="term" value="C:cytoplasm"/>
    <property type="evidence" value="ECO:0007669"/>
    <property type="project" value="UniProtKB-SubCell"/>
</dbReference>
<gene>
    <name evidence="7" type="ORF">LOTGIDRAFT_187846</name>
</gene>
<dbReference type="InterPro" id="IPR016068">
    <property type="entry name" value="Translin_N"/>
</dbReference>
<organism evidence="7 8">
    <name type="scientific">Lottia gigantea</name>
    <name type="common">Giant owl limpet</name>
    <dbReference type="NCBI Taxonomy" id="225164"/>
    <lineage>
        <taxon>Eukaryota</taxon>
        <taxon>Metazoa</taxon>
        <taxon>Spiralia</taxon>
        <taxon>Lophotrochozoa</taxon>
        <taxon>Mollusca</taxon>
        <taxon>Gastropoda</taxon>
        <taxon>Patellogastropoda</taxon>
        <taxon>Lottioidea</taxon>
        <taxon>Lottiidae</taxon>
        <taxon>Lottia</taxon>
    </lineage>
</organism>
<keyword evidence="4" id="KW-0963">Cytoplasm</keyword>
<name>V4ARL4_LOTGI</name>
<evidence type="ECO:0000256" key="5">
    <source>
        <dbReference type="ARBA" id="ARBA00023242"/>
    </source>
</evidence>
<dbReference type="SUPFAM" id="SSF74784">
    <property type="entry name" value="Translin"/>
    <property type="match status" value="1"/>
</dbReference>
<evidence type="ECO:0000313" key="7">
    <source>
        <dbReference type="EMBL" id="ESO97480.1"/>
    </source>
</evidence>
<dbReference type="InterPro" id="IPR036081">
    <property type="entry name" value="Translin_sf"/>
</dbReference>
<evidence type="ECO:0000256" key="6">
    <source>
        <dbReference type="PIRSR" id="PIRSR602848-1"/>
    </source>
</evidence>
<comment type="similarity">
    <text evidence="3">Belongs to the translin family.</text>
</comment>
<evidence type="ECO:0000256" key="2">
    <source>
        <dbReference type="ARBA" id="ARBA00004496"/>
    </source>
</evidence>
<dbReference type="GO" id="GO:0005634">
    <property type="term" value="C:nucleus"/>
    <property type="evidence" value="ECO:0007669"/>
    <property type="project" value="UniProtKB-SubCell"/>
</dbReference>
<evidence type="ECO:0008006" key="9">
    <source>
        <dbReference type="Google" id="ProtNLM"/>
    </source>
</evidence>
<dbReference type="Pfam" id="PF01997">
    <property type="entry name" value="Translin"/>
    <property type="match status" value="1"/>
</dbReference>
<dbReference type="InterPro" id="IPR016069">
    <property type="entry name" value="Translin_C"/>
</dbReference>
<dbReference type="STRING" id="225164.V4ARL4"/>
<evidence type="ECO:0000313" key="8">
    <source>
        <dbReference type="Proteomes" id="UP000030746"/>
    </source>
</evidence>
<accession>V4ARL4</accession>
<dbReference type="AlphaFoldDB" id="V4ARL4"/>
<dbReference type="InterPro" id="IPR002848">
    <property type="entry name" value="Translin_fam"/>
</dbReference>
<dbReference type="RefSeq" id="XP_009052064.1">
    <property type="nucleotide sequence ID" value="XM_009053816.1"/>
</dbReference>
<dbReference type="EMBL" id="KB201305">
    <property type="protein sequence ID" value="ESO97480.1"/>
    <property type="molecule type" value="Genomic_DNA"/>
</dbReference>
<feature type="binding site" evidence="6">
    <location>
        <position position="172"/>
    </location>
    <ligand>
        <name>Mg(2+)</name>
        <dbReference type="ChEBI" id="CHEBI:18420"/>
    </ligand>
</feature>
<dbReference type="Proteomes" id="UP000030746">
    <property type="component" value="Unassembled WGS sequence"/>
</dbReference>
<dbReference type="OrthoDB" id="31005at2759"/>
<dbReference type="PANTHER" id="PTHR10741">
    <property type="entry name" value="TRANSLIN AND TRANSLIN ASSOCIATED PROTEIN X"/>
    <property type="match status" value="1"/>
</dbReference>
<evidence type="ECO:0000256" key="3">
    <source>
        <dbReference type="ARBA" id="ARBA00005902"/>
    </source>
</evidence>
<feature type="binding site" evidence="6">
    <location>
        <position position="119"/>
    </location>
    <ligand>
        <name>Mg(2+)</name>
        <dbReference type="ChEBI" id="CHEBI:18420"/>
    </ligand>
</feature>
<dbReference type="GeneID" id="20244766"/>
<keyword evidence="6" id="KW-0460">Magnesium</keyword>
<protein>
    <recommendedName>
        <fullName evidence="9">Translin-associated protein X</fullName>
    </recommendedName>
</protein>
<sequence>MSTSTSIEPEVDHGNSKKTEVVNKFREFQSDLDGKHDKHERLVKISRDVTIESKRIIFLLHRYREGMSDTEKNKILEEGNQKMKLIQENKFHLMAIELKNEDPNQFMRAVSPGLQEYLEALSFYHYLEKGLLISLNEVQNQFVFNSSEKLESATFKVPAEEYLLGIADLSGELMRLAINNITAGKFDLSFKVCEFLQVLLSSFSLFGNTIKELNRKMTTLQQSLRKVENACYTLRVRGCEIPTHILADVIAGSGKISEQIE</sequence>
<dbReference type="CTD" id="20244766"/>
<dbReference type="GO" id="GO:0046872">
    <property type="term" value="F:metal ion binding"/>
    <property type="evidence" value="ECO:0007669"/>
    <property type="project" value="UniProtKB-KW"/>
</dbReference>
<dbReference type="Gene3D" id="1.20.58.190">
    <property type="entry name" value="Translin, domain 1"/>
    <property type="match status" value="1"/>
</dbReference>
<comment type="subcellular location">
    <subcellularLocation>
        <location evidence="2">Cytoplasm</location>
    </subcellularLocation>
    <subcellularLocation>
        <location evidence="1">Nucleus</location>
    </subcellularLocation>
</comment>
<reference evidence="7 8" key="1">
    <citation type="journal article" date="2013" name="Nature">
        <title>Insights into bilaterian evolution from three spiralian genomes.</title>
        <authorList>
            <person name="Simakov O."/>
            <person name="Marletaz F."/>
            <person name="Cho S.J."/>
            <person name="Edsinger-Gonzales E."/>
            <person name="Havlak P."/>
            <person name="Hellsten U."/>
            <person name="Kuo D.H."/>
            <person name="Larsson T."/>
            <person name="Lv J."/>
            <person name="Arendt D."/>
            <person name="Savage R."/>
            <person name="Osoegawa K."/>
            <person name="de Jong P."/>
            <person name="Grimwood J."/>
            <person name="Chapman J.A."/>
            <person name="Shapiro H."/>
            <person name="Aerts A."/>
            <person name="Otillar R.P."/>
            <person name="Terry A.Y."/>
            <person name="Boore J.L."/>
            <person name="Grigoriev I.V."/>
            <person name="Lindberg D.R."/>
            <person name="Seaver E.C."/>
            <person name="Weisblat D.A."/>
            <person name="Putnam N.H."/>
            <person name="Rokhsar D.S."/>
        </authorList>
    </citation>
    <scope>NUCLEOTIDE SEQUENCE [LARGE SCALE GENOMIC DNA]</scope>
</reference>
<dbReference type="CDD" id="cd14820">
    <property type="entry name" value="TRAX"/>
    <property type="match status" value="1"/>
</dbReference>
<dbReference type="HOGENOM" id="CLU_067225_1_0_1"/>
<dbReference type="GO" id="GO:0043565">
    <property type="term" value="F:sequence-specific DNA binding"/>
    <property type="evidence" value="ECO:0007669"/>
    <property type="project" value="InterPro"/>
</dbReference>